<dbReference type="EMBL" id="LR798428">
    <property type="protein sequence ID" value="CAB5231403.1"/>
    <property type="molecule type" value="Genomic_DNA"/>
</dbReference>
<proteinExistence type="predicted"/>
<sequence length="62" mass="6974">MTEPQIWTVFNRDDESGMWMWALIGRGSRYVYGIGTSQSADDAASDARIAYKNIGNPSEKEE</sequence>
<reference evidence="2" key="1">
    <citation type="submission" date="2020-05" db="EMBL/GenBank/DDBJ databases">
        <authorList>
            <person name="Chiriac C."/>
            <person name="Salcher M."/>
            <person name="Ghai R."/>
            <person name="Kavagutti S V."/>
        </authorList>
    </citation>
    <scope>NUCLEOTIDE SEQUENCE</scope>
</reference>
<name>A0A6J5QKS4_9CAUD</name>
<evidence type="ECO:0000313" key="1">
    <source>
        <dbReference type="EMBL" id="CAB4174987.1"/>
    </source>
</evidence>
<evidence type="ECO:0000313" key="3">
    <source>
        <dbReference type="EMBL" id="CAB4192840.1"/>
    </source>
</evidence>
<protein>
    <submittedName>
        <fullName evidence="2">Uncharacterized protein</fullName>
    </submittedName>
</protein>
<organism evidence="2">
    <name type="scientific">uncultured Caudovirales phage</name>
    <dbReference type="NCBI Taxonomy" id="2100421"/>
    <lineage>
        <taxon>Viruses</taxon>
        <taxon>Duplodnaviria</taxon>
        <taxon>Heunggongvirae</taxon>
        <taxon>Uroviricota</taxon>
        <taxon>Caudoviricetes</taxon>
        <taxon>Peduoviridae</taxon>
        <taxon>Maltschvirus</taxon>
        <taxon>Maltschvirus maltsch</taxon>
    </lineage>
</organism>
<evidence type="ECO:0000313" key="2">
    <source>
        <dbReference type="EMBL" id="CAB4184973.1"/>
    </source>
</evidence>
<gene>
    <name evidence="2" type="ORF">UFOVP1131_87</name>
    <name evidence="3" type="ORF">UFOVP1245_99</name>
    <name evidence="4" type="ORF">UFOVP1582_79</name>
    <name evidence="1" type="ORF">UFOVP966_101</name>
</gene>
<dbReference type="EMBL" id="LR796919">
    <property type="protein sequence ID" value="CAB4174987.1"/>
    <property type="molecule type" value="Genomic_DNA"/>
</dbReference>
<dbReference type="EMBL" id="LR797185">
    <property type="protein sequence ID" value="CAB4192840.1"/>
    <property type="molecule type" value="Genomic_DNA"/>
</dbReference>
<evidence type="ECO:0000313" key="4">
    <source>
        <dbReference type="EMBL" id="CAB5231403.1"/>
    </source>
</evidence>
<dbReference type="EMBL" id="LR797071">
    <property type="protein sequence ID" value="CAB4184973.1"/>
    <property type="molecule type" value="Genomic_DNA"/>
</dbReference>
<accession>A0A6J5QKS4</accession>